<gene>
    <name evidence="2" type="ORF">MPRI_51440</name>
</gene>
<keyword evidence="3" id="KW-1185">Reference proteome</keyword>
<proteinExistence type="predicted"/>
<protein>
    <recommendedName>
        <fullName evidence="4">Secreted protein</fullName>
    </recommendedName>
</protein>
<keyword evidence="1" id="KW-0472">Membrane</keyword>
<evidence type="ECO:0000256" key="1">
    <source>
        <dbReference type="SAM" id="Phobius"/>
    </source>
</evidence>
<evidence type="ECO:0000313" key="2">
    <source>
        <dbReference type="EMBL" id="BBY72957.1"/>
    </source>
</evidence>
<keyword evidence="1" id="KW-1133">Transmembrane helix</keyword>
<name>A0ABM7KFN2_9MYCO</name>
<evidence type="ECO:0000313" key="3">
    <source>
        <dbReference type="Proteomes" id="UP000466578"/>
    </source>
</evidence>
<feature type="transmembrane region" description="Helical" evidence="1">
    <location>
        <begin position="6"/>
        <end position="25"/>
    </location>
</feature>
<dbReference type="EMBL" id="AP022597">
    <property type="protein sequence ID" value="BBY72957.1"/>
    <property type="molecule type" value="Genomic_DNA"/>
</dbReference>
<accession>A0ABM7KFN2</accession>
<dbReference type="Proteomes" id="UP000466578">
    <property type="component" value="Chromosome"/>
</dbReference>
<evidence type="ECO:0008006" key="4">
    <source>
        <dbReference type="Google" id="ProtNLM"/>
    </source>
</evidence>
<reference evidence="2 3" key="1">
    <citation type="journal article" date="2019" name="Emerg. Microbes Infect.">
        <title>Comprehensive subspecies identification of 175 nontuberculous mycobacteria species based on 7547 genomic profiles.</title>
        <authorList>
            <person name="Matsumoto Y."/>
            <person name="Kinjo T."/>
            <person name="Motooka D."/>
            <person name="Nabeya D."/>
            <person name="Jung N."/>
            <person name="Uechi K."/>
            <person name="Horii T."/>
            <person name="Iida T."/>
            <person name="Fujita J."/>
            <person name="Nakamura S."/>
        </authorList>
    </citation>
    <scope>NUCLEOTIDE SEQUENCE [LARGE SCALE GENOMIC DNA]</scope>
    <source>
        <strain evidence="2 3">JCM 30622</strain>
    </source>
</reference>
<organism evidence="2 3">
    <name type="scientific">Mycobacterium paraintracellulare</name>
    <dbReference type="NCBI Taxonomy" id="1138383"/>
    <lineage>
        <taxon>Bacteria</taxon>
        <taxon>Bacillati</taxon>
        <taxon>Actinomycetota</taxon>
        <taxon>Actinomycetes</taxon>
        <taxon>Mycobacteriales</taxon>
        <taxon>Mycobacteriaceae</taxon>
        <taxon>Mycobacterium</taxon>
        <taxon>Mycobacterium avium complex (MAC)</taxon>
    </lineage>
</organism>
<keyword evidence="1" id="KW-0812">Transmembrane</keyword>
<sequence>MVRAHETAGIAILVTIVAFAVTDHVKLHIRRRRARTPKTVVEERQLTLWREIEMFDAAGSGDRAVRPNRGVCDSGGGSRRDILGLRRSAHTVSVTRGGVNRHHPCRSFTRVIGGEG</sequence>